<dbReference type="SUPFAM" id="SSF103473">
    <property type="entry name" value="MFS general substrate transporter"/>
    <property type="match status" value="1"/>
</dbReference>
<comment type="caution">
    <text evidence="7">The sequence shown here is derived from an EMBL/GenBank/DDBJ whole genome shotgun (WGS) entry which is preliminary data.</text>
</comment>
<protein>
    <recommendedName>
        <fullName evidence="9">MFS general substrate transporter</fullName>
    </recommendedName>
</protein>
<feature type="transmembrane region" description="Helical" evidence="6">
    <location>
        <begin position="346"/>
        <end position="364"/>
    </location>
</feature>
<evidence type="ECO:0000256" key="2">
    <source>
        <dbReference type="ARBA" id="ARBA00022692"/>
    </source>
</evidence>
<dbReference type="Proteomes" id="UP001383192">
    <property type="component" value="Unassembled WGS sequence"/>
</dbReference>
<evidence type="ECO:0000256" key="1">
    <source>
        <dbReference type="ARBA" id="ARBA00004141"/>
    </source>
</evidence>
<dbReference type="PANTHER" id="PTHR10924">
    <property type="entry name" value="MAJOR FACILITATOR SUPERFAMILY PROTEIN-RELATED"/>
    <property type="match status" value="1"/>
</dbReference>
<evidence type="ECO:0000256" key="6">
    <source>
        <dbReference type="SAM" id="Phobius"/>
    </source>
</evidence>
<evidence type="ECO:0000313" key="8">
    <source>
        <dbReference type="Proteomes" id="UP001383192"/>
    </source>
</evidence>
<dbReference type="EMBL" id="JAYKXP010000011">
    <property type="protein sequence ID" value="KAK7053012.1"/>
    <property type="molecule type" value="Genomic_DNA"/>
</dbReference>
<evidence type="ECO:0000256" key="5">
    <source>
        <dbReference type="SAM" id="MobiDB-lite"/>
    </source>
</evidence>
<dbReference type="GO" id="GO:0022857">
    <property type="term" value="F:transmembrane transporter activity"/>
    <property type="evidence" value="ECO:0007669"/>
    <property type="project" value="InterPro"/>
</dbReference>
<dbReference type="GO" id="GO:0016020">
    <property type="term" value="C:membrane"/>
    <property type="evidence" value="ECO:0007669"/>
    <property type="project" value="UniProtKB-SubCell"/>
</dbReference>
<keyword evidence="2 6" id="KW-0812">Transmembrane</keyword>
<comment type="subcellular location">
    <subcellularLocation>
        <location evidence="1">Membrane</location>
        <topology evidence="1">Multi-pass membrane protein</topology>
    </subcellularLocation>
</comment>
<dbReference type="PANTHER" id="PTHR10924:SF6">
    <property type="entry name" value="SOLUTE CARRIER FAMILY 49 MEMBER A3"/>
    <property type="match status" value="1"/>
</dbReference>
<feature type="transmembrane region" description="Helical" evidence="6">
    <location>
        <begin position="442"/>
        <end position="459"/>
    </location>
</feature>
<organism evidence="7 8">
    <name type="scientific">Paramarasmius palmivorus</name>
    <dbReference type="NCBI Taxonomy" id="297713"/>
    <lineage>
        <taxon>Eukaryota</taxon>
        <taxon>Fungi</taxon>
        <taxon>Dikarya</taxon>
        <taxon>Basidiomycota</taxon>
        <taxon>Agaricomycotina</taxon>
        <taxon>Agaricomycetes</taxon>
        <taxon>Agaricomycetidae</taxon>
        <taxon>Agaricales</taxon>
        <taxon>Marasmiineae</taxon>
        <taxon>Marasmiaceae</taxon>
        <taxon>Paramarasmius</taxon>
    </lineage>
</organism>
<keyword evidence="4 6" id="KW-0472">Membrane</keyword>
<evidence type="ECO:0000313" key="7">
    <source>
        <dbReference type="EMBL" id="KAK7053012.1"/>
    </source>
</evidence>
<sequence length="485" mass="52748">MSTSPSTSYHSATDNESIQQSYNDSKNPEANPPEESSREMGEPPNLEYKLYRRRFVGLSGMIALNIVGGMSWPWFGSIANDTARQFNISLSKVNWLGNIVSCVYLPTALLLPYLVRRFGFRRCCDLGAVFLVVSAWVRYGGTPRSLDGDSAYALLMLGQAFAGISQAIYQVLGPIYSDRWFDLDGRTTATMLCSMGNPVGSAIGQLLSNIGDVRDSLLVLAIVCSVATPLVFLVQSAPPTPPTFSAAQKAPPFRTFAKMLIGKSDEYRMARRDRLDFVLLCLIFGIMVAAANTFSLLTDQVLAPYGYSDGTSGLMGATLLLSGLVAACISAPLFDKILTHHLAITAKILVPCLGGAWLSLIWAVNPDNDGLLYVIMVIIGVSSLTLMPIALELGSDLTRNAEASSSLLWFMGNLFGVIFVIVQDQLRADQNASPPLNMRSGLIFNGVMAMAGSVLVMPLRGKQVRRELDEKKRQEYTRDVPLRGA</sequence>
<feature type="region of interest" description="Disordered" evidence="5">
    <location>
        <begin position="1"/>
        <end position="43"/>
    </location>
</feature>
<feature type="compositionally biased region" description="Polar residues" evidence="5">
    <location>
        <begin position="1"/>
        <end position="25"/>
    </location>
</feature>
<reference evidence="7 8" key="1">
    <citation type="submission" date="2024-01" db="EMBL/GenBank/DDBJ databases">
        <title>A draft genome for a cacao thread blight-causing isolate of Paramarasmius palmivorus.</title>
        <authorList>
            <person name="Baruah I.K."/>
            <person name="Bukari Y."/>
            <person name="Amoako-Attah I."/>
            <person name="Meinhardt L.W."/>
            <person name="Bailey B.A."/>
            <person name="Cohen S.P."/>
        </authorList>
    </citation>
    <scope>NUCLEOTIDE SEQUENCE [LARGE SCALE GENOMIC DNA]</scope>
    <source>
        <strain evidence="7 8">GH-12</strain>
    </source>
</reference>
<name>A0AAW0DMJ9_9AGAR</name>
<evidence type="ECO:0008006" key="9">
    <source>
        <dbReference type="Google" id="ProtNLM"/>
    </source>
</evidence>
<keyword evidence="3 6" id="KW-1133">Transmembrane helix</keyword>
<feature type="transmembrane region" description="Helical" evidence="6">
    <location>
        <begin position="370"/>
        <end position="391"/>
    </location>
</feature>
<accession>A0AAW0DMJ9</accession>
<evidence type="ECO:0000256" key="3">
    <source>
        <dbReference type="ARBA" id="ARBA00022989"/>
    </source>
</evidence>
<dbReference type="Gene3D" id="1.20.1250.20">
    <property type="entry name" value="MFS general substrate transporter like domains"/>
    <property type="match status" value="2"/>
</dbReference>
<dbReference type="InterPro" id="IPR011701">
    <property type="entry name" value="MFS"/>
</dbReference>
<feature type="transmembrane region" description="Helical" evidence="6">
    <location>
        <begin position="55"/>
        <end position="75"/>
    </location>
</feature>
<keyword evidence="8" id="KW-1185">Reference proteome</keyword>
<evidence type="ECO:0000256" key="4">
    <source>
        <dbReference type="ARBA" id="ARBA00023136"/>
    </source>
</evidence>
<feature type="transmembrane region" description="Helical" evidence="6">
    <location>
        <begin position="403"/>
        <end position="422"/>
    </location>
</feature>
<dbReference type="InterPro" id="IPR049680">
    <property type="entry name" value="FLVCR1-2_SLC49-like"/>
</dbReference>
<feature type="transmembrane region" description="Helical" evidence="6">
    <location>
        <begin position="95"/>
        <end position="115"/>
    </location>
</feature>
<dbReference type="InterPro" id="IPR036259">
    <property type="entry name" value="MFS_trans_sf"/>
</dbReference>
<feature type="transmembrane region" description="Helical" evidence="6">
    <location>
        <begin position="314"/>
        <end position="334"/>
    </location>
</feature>
<dbReference type="AlphaFoldDB" id="A0AAW0DMJ9"/>
<feature type="transmembrane region" description="Helical" evidence="6">
    <location>
        <begin position="277"/>
        <end position="294"/>
    </location>
</feature>
<gene>
    <name evidence="7" type="ORF">VNI00_004333</name>
</gene>
<proteinExistence type="predicted"/>
<dbReference type="Pfam" id="PF07690">
    <property type="entry name" value="MFS_1"/>
    <property type="match status" value="1"/>
</dbReference>